<accession>A0A8D8AXG9</accession>
<evidence type="ECO:0000256" key="1">
    <source>
        <dbReference type="SAM" id="MobiDB-lite"/>
    </source>
</evidence>
<dbReference type="EMBL" id="HBUE01053101">
    <property type="protein sequence ID" value="CAG6465301.1"/>
    <property type="molecule type" value="Transcribed_RNA"/>
</dbReference>
<name>A0A8D8AXG9_CULPI</name>
<reference evidence="2" key="1">
    <citation type="submission" date="2021-05" db="EMBL/GenBank/DDBJ databases">
        <authorList>
            <person name="Alioto T."/>
            <person name="Alioto T."/>
            <person name="Gomez Garrido J."/>
        </authorList>
    </citation>
    <scope>NUCLEOTIDE SEQUENCE</scope>
</reference>
<feature type="compositionally biased region" description="Basic and acidic residues" evidence="1">
    <location>
        <begin position="64"/>
        <end position="81"/>
    </location>
</feature>
<protein>
    <submittedName>
        <fullName evidence="2">(northern house mosquito) hypothetical protein</fullName>
    </submittedName>
</protein>
<proteinExistence type="predicted"/>
<sequence>MFQHTFQVFIVRNFPLEKQIFIDFRFHAVTTIGCWRAHQRGVRCKSRNSPSCDRHPAGSALRAVELHRADGAGHRDPEPPRKLVGCNSPRRTSPNQIQTPPGQLLQLLPRRTAIAFPAKCAQLGIGTPAP</sequence>
<organism evidence="2">
    <name type="scientific">Culex pipiens</name>
    <name type="common">House mosquito</name>
    <dbReference type="NCBI Taxonomy" id="7175"/>
    <lineage>
        <taxon>Eukaryota</taxon>
        <taxon>Metazoa</taxon>
        <taxon>Ecdysozoa</taxon>
        <taxon>Arthropoda</taxon>
        <taxon>Hexapoda</taxon>
        <taxon>Insecta</taxon>
        <taxon>Pterygota</taxon>
        <taxon>Neoptera</taxon>
        <taxon>Endopterygota</taxon>
        <taxon>Diptera</taxon>
        <taxon>Nematocera</taxon>
        <taxon>Culicoidea</taxon>
        <taxon>Culicidae</taxon>
        <taxon>Culicinae</taxon>
        <taxon>Culicini</taxon>
        <taxon>Culex</taxon>
        <taxon>Culex</taxon>
    </lineage>
</organism>
<feature type="region of interest" description="Disordered" evidence="1">
    <location>
        <begin position="45"/>
        <end position="102"/>
    </location>
</feature>
<dbReference type="AlphaFoldDB" id="A0A8D8AXG9"/>
<evidence type="ECO:0000313" key="2">
    <source>
        <dbReference type="EMBL" id="CAG6465301.1"/>
    </source>
</evidence>